<dbReference type="AlphaFoldDB" id="A0A8S2ZL11"/>
<reference evidence="1" key="1">
    <citation type="submission" date="2021-02" db="EMBL/GenBank/DDBJ databases">
        <authorList>
            <person name="Nowell W R."/>
        </authorList>
    </citation>
    <scope>NUCLEOTIDE SEQUENCE</scope>
</reference>
<comment type="caution">
    <text evidence="1">The sequence shown here is derived from an EMBL/GenBank/DDBJ whole genome shotgun (WGS) entry which is preliminary data.</text>
</comment>
<proteinExistence type="predicted"/>
<evidence type="ECO:0000313" key="1">
    <source>
        <dbReference type="EMBL" id="CAF4643112.1"/>
    </source>
</evidence>
<feature type="non-terminal residue" evidence="1">
    <location>
        <position position="61"/>
    </location>
</feature>
<dbReference type="Proteomes" id="UP000681722">
    <property type="component" value="Unassembled WGS sequence"/>
</dbReference>
<name>A0A8S2ZL11_9BILA</name>
<dbReference type="EMBL" id="CAJOBC010140206">
    <property type="protein sequence ID" value="CAF4643112.1"/>
    <property type="molecule type" value="Genomic_DNA"/>
</dbReference>
<accession>A0A8S2ZL11</accession>
<evidence type="ECO:0000313" key="2">
    <source>
        <dbReference type="Proteomes" id="UP000681722"/>
    </source>
</evidence>
<feature type="non-terminal residue" evidence="1">
    <location>
        <position position="1"/>
    </location>
</feature>
<protein>
    <submittedName>
        <fullName evidence="1">Uncharacterized protein</fullName>
    </submittedName>
</protein>
<organism evidence="1 2">
    <name type="scientific">Didymodactylos carnosus</name>
    <dbReference type="NCBI Taxonomy" id="1234261"/>
    <lineage>
        <taxon>Eukaryota</taxon>
        <taxon>Metazoa</taxon>
        <taxon>Spiralia</taxon>
        <taxon>Gnathifera</taxon>
        <taxon>Rotifera</taxon>
        <taxon>Eurotatoria</taxon>
        <taxon>Bdelloidea</taxon>
        <taxon>Philodinida</taxon>
        <taxon>Philodinidae</taxon>
        <taxon>Didymodactylos</taxon>
    </lineage>
</organism>
<sequence length="61" mass="7220">VGRIRMNDPSAVGQHENDQEDYLNYAGEKSFYASEQSQQIEDEHEFVKRMLTQFRQHTTTQ</sequence>
<gene>
    <name evidence="1" type="ORF">SRO942_LOCUS50187</name>
</gene>